<dbReference type="Gene3D" id="1.20.120.520">
    <property type="entry name" value="nmb1532 protein domain like"/>
    <property type="match status" value="1"/>
</dbReference>
<dbReference type="InterPro" id="IPR045808">
    <property type="entry name" value="Hr_FBXL5"/>
</dbReference>
<accession>A0ABU6JZY0</accession>
<protein>
    <recommendedName>
        <fullName evidence="3">Hemerythrin-like domain-containing protein</fullName>
    </recommendedName>
</protein>
<reference evidence="1 2" key="1">
    <citation type="submission" date="2024-01" db="EMBL/GenBank/DDBJ databases">
        <title>Uliginosibacterium soil sp. nov.</title>
        <authorList>
            <person name="Lv Y."/>
        </authorList>
    </citation>
    <scope>NUCLEOTIDE SEQUENCE [LARGE SCALE GENOMIC DNA]</scope>
    <source>
        <strain evidence="1 2">H3</strain>
    </source>
</reference>
<gene>
    <name evidence="1" type="ORF">VVD49_03530</name>
</gene>
<dbReference type="RefSeq" id="WP_327597744.1">
    <property type="nucleotide sequence ID" value="NZ_JAYXHS010000001.1"/>
</dbReference>
<comment type="caution">
    <text evidence="1">The sequence shown here is derived from an EMBL/GenBank/DDBJ whole genome shotgun (WGS) entry which is preliminary data.</text>
</comment>
<dbReference type="CDD" id="cd12109">
    <property type="entry name" value="Hr_FBXL5"/>
    <property type="match status" value="1"/>
</dbReference>
<name>A0ABU6JZY0_9RHOO</name>
<organism evidence="1 2">
    <name type="scientific">Uliginosibacterium silvisoli</name>
    <dbReference type="NCBI Taxonomy" id="3114758"/>
    <lineage>
        <taxon>Bacteria</taxon>
        <taxon>Pseudomonadati</taxon>
        <taxon>Pseudomonadota</taxon>
        <taxon>Betaproteobacteria</taxon>
        <taxon>Rhodocyclales</taxon>
        <taxon>Zoogloeaceae</taxon>
        <taxon>Uliginosibacterium</taxon>
    </lineage>
</organism>
<dbReference type="Proteomes" id="UP001331561">
    <property type="component" value="Unassembled WGS sequence"/>
</dbReference>
<keyword evidence="2" id="KW-1185">Reference proteome</keyword>
<evidence type="ECO:0000313" key="1">
    <source>
        <dbReference type="EMBL" id="MEC5384776.1"/>
    </source>
</evidence>
<evidence type="ECO:0008006" key="3">
    <source>
        <dbReference type="Google" id="ProtNLM"/>
    </source>
</evidence>
<dbReference type="EMBL" id="JAYXHS010000001">
    <property type="protein sequence ID" value="MEC5384776.1"/>
    <property type="molecule type" value="Genomic_DNA"/>
</dbReference>
<evidence type="ECO:0000313" key="2">
    <source>
        <dbReference type="Proteomes" id="UP001331561"/>
    </source>
</evidence>
<sequence>MSAAADLSRPRPSATGLDRMSATRADLYSSIHKALRLFMSDTLAMLGRVDADDEACLRDALEQLEALLSLLRRHISHETDFVHVAIEARLPGASSRVADEHLDQLHSISELEVEAHTLRLSPLAQRRLLAHQLYLRFALFVADKLRHMHSEEIGLNAALWAHYSDGELTELHARMVTHMSPRELAAVTRWLVPAVTPPELVSFIGCMQGKLSAEAFTAFEAHAQQGCDAARWALTMSLLRARHDVAEPASAGSDRGEGGTS</sequence>
<proteinExistence type="predicted"/>